<dbReference type="InterPro" id="IPR028081">
    <property type="entry name" value="Leu-bd"/>
</dbReference>
<evidence type="ECO:0000256" key="2">
    <source>
        <dbReference type="ARBA" id="ARBA00022729"/>
    </source>
</evidence>
<organism evidence="5 6">
    <name type="scientific">Hamadaea flava</name>
    <dbReference type="NCBI Taxonomy" id="1742688"/>
    <lineage>
        <taxon>Bacteria</taxon>
        <taxon>Bacillati</taxon>
        <taxon>Actinomycetota</taxon>
        <taxon>Actinomycetes</taxon>
        <taxon>Micromonosporales</taxon>
        <taxon>Micromonosporaceae</taxon>
        <taxon>Hamadaea</taxon>
    </lineage>
</organism>
<dbReference type="PANTHER" id="PTHR47151">
    <property type="entry name" value="LEU/ILE/VAL-BINDING ABC TRANSPORTER SUBUNIT"/>
    <property type="match status" value="1"/>
</dbReference>
<dbReference type="PROSITE" id="PS51257">
    <property type="entry name" value="PROKAR_LIPOPROTEIN"/>
    <property type="match status" value="1"/>
</dbReference>
<evidence type="ECO:0000256" key="3">
    <source>
        <dbReference type="SAM" id="SignalP"/>
    </source>
</evidence>
<sequence length="419" mass="43903">MNRRIKALTVLAAAAATAVAATACDSSGGDSGSGTTEVVVGVDLPFQGSSKDASDSTWNAMSLYLEQSGNKAGKYKVTLKKYDDSTAAAGKWDAAQCTKNANDHVANTSEVAVMGTYNSGCAQLQIPVLNQDPSGPMLMVSHANTNPGLTKTWDTGEPGKWYPTNKRNYARVVTTDDYQGKAAAQMAIKDLGVKNCLVLDDTETYGKGVAKQFADEATKQGIKVSTAAWDAKATNYNALFNKAKTDAVDCVFTGGVFDNNGGQLVKDKVKILGDNKTVKLIGPDGMVGYPEFDKMPEAEGAYQTFPGLGLSDLAKSPVTGKFLTDYKAKYGADPASPYALYGVQALQVILAAIEKSDGTRKGVTEQVLSGTGVSIPASTAILGKDIKIDPATGDVNAIDMTIQTITGGKETTVKAWPVA</sequence>
<evidence type="ECO:0000313" key="6">
    <source>
        <dbReference type="Proteomes" id="UP001595816"/>
    </source>
</evidence>
<accession>A0ABV8LV30</accession>
<dbReference type="CDD" id="cd06342">
    <property type="entry name" value="PBP1_ABC_LIVBP-like"/>
    <property type="match status" value="1"/>
</dbReference>
<evidence type="ECO:0000313" key="5">
    <source>
        <dbReference type="EMBL" id="MFC4134139.1"/>
    </source>
</evidence>
<feature type="signal peptide" evidence="3">
    <location>
        <begin position="1"/>
        <end position="23"/>
    </location>
</feature>
<keyword evidence="6" id="KW-1185">Reference proteome</keyword>
<dbReference type="RefSeq" id="WP_253761677.1">
    <property type="nucleotide sequence ID" value="NZ_JAMZDZ010000001.1"/>
</dbReference>
<proteinExistence type="inferred from homology"/>
<dbReference type="Proteomes" id="UP001595816">
    <property type="component" value="Unassembled WGS sequence"/>
</dbReference>
<dbReference type="Pfam" id="PF13458">
    <property type="entry name" value="Peripla_BP_6"/>
    <property type="match status" value="1"/>
</dbReference>
<evidence type="ECO:0000256" key="1">
    <source>
        <dbReference type="ARBA" id="ARBA00010062"/>
    </source>
</evidence>
<keyword evidence="2 3" id="KW-0732">Signal</keyword>
<reference evidence="6" key="1">
    <citation type="journal article" date="2019" name="Int. J. Syst. Evol. Microbiol.">
        <title>The Global Catalogue of Microorganisms (GCM) 10K type strain sequencing project: providing services to taxonomists for standard genome sequencing and annotation.</title>
        <authorList>
            <consortium name="The Broad Institute Genomics Platform"/>
            <consortium name="The Broad Institute Genome Sequencing Center for Infectious Disease"/>
            <person name="Wu L."/>
            <person name="Ma J."/>
        </authorList>
    </citation>
    <scope>NUCLEOTIDE SEQUENCE [LARGE SCALE GENOMIC DNA]</scope>
    <source>
        <strain evidence="6">CGMCC 4.7289</strain>
    </source>
</reference>
<dbReference type="SUPFAM" id="SSF53822">
    <property type="entry name" value="Periplasmic binding protein-like I"/>
    <property type="match status" value="1"/>
</dbReference>
<dbReference type="PANTHER" id="PTHR47151:SF2">
    <property type="entry name" value="AMINO ACID BINDING PROTEIN"/>
    <property type="match status" value="1"/>
</dbReference>
<gene>
    <name evidence="5" type="ORF">ACFOZ4_26310</name>
</gene>
<comment type="caution">
    <text evidence="5">The sequence shown here is derived from an EMBL/GenBank/DDBJ whole genome shotgun (WGS) entry which is preliminary data.</text>
</comment>
<comment type="similarity">
    <text evidence="1">Belongs to the leucine-binding protein family.</text>
</comment>
<dbReference type="InterPro" id="IPR028082">
    <property type="entry name" value="Peripla_BP_I"/>
</dbReference>
<name>A0ABV8LV30_9ACTN</name>
<feature type="domain" description="Leucine-binding protein" evidence="4">
    <location>
        <begin position="38"/>
        <end position="369"/>
    </location>
</feature>
<dbReference type="Gene3D" id="3.40.50.2300">
    <property type="match status" value="2"/>
</dbReference>
<protein>
    <submittedName>
        <fullName evidence="5">Branched-chain amino acid ABC transporter substrate-binding protein</fullName>
    </submittedName>
</protein>
<evidence type="ECO:0000259" key="4">
    <source>
        <dbReference type="Pfam" id="PF13458"/>
    </source>
</evidence>
<dbReference type="EMBL" id="JBHSAY010000015">
    <property type="protein sequence ID" value="MFC4134139.1"/>
    <property type="molecule type" value="Genomic_DNA"/>
</dbReference>
<feature type="chain" id="PRO_5047106625" evidence="3">
    <location>
        <begin position="24"/>
        <end position="419"/>
    </location>
</feature>